<gene>
    <name evidence="2" type="ORF">PSTT_02727</name>
    <name evidence="3" type="ORF">PSTT_02728</name>
</gene>
<feature type="region of interest" description="Disordered" evidence="1">
    <location>
        <begin position="1"/>
        <end position="28"/>
    </location>
</feature>
<protein>
    <submittedName>
        <fullName evidence="2">Uncharacterized protein</fullName>
    </submittedName>
</protein>
<organism evidence="2 4">
    <name type="scientific">Puccinia striiformis</name>
    <dbReference type="NCBI Taxonomy" id="27350"/>
    <lineage>
        <taxon>Eukaryota</taxon>
        <taxon>Fungi</taxon>
        <taxon>Dikarya</taxon>
        <taxon>Basidiomycota</taxon>
        <taxon>Pucciniomycotina</taxon>
        <taxon>Pucciniomycetes</taxon>
        <taxon>Pucciniales</taxon>
        <taxon>Pucciniaceae</taxon>
        <taxon>Puccinia</taxon>
    </lineage>
</organism>
<dbReference type="VEuPathDB" id="FungiDB:PSTT_02728"/>
<dbReference type="EMBL" id="PKSL01000016">
    <property type="protein sequence ID" value="POW14727.1"/>
    <property type="molecule type" value="Genomic_DNA"/>
</dbReference>
<name>A0A2S4VZ63_9BASI</name>
<evidence type="ECO:0000313" key="3">
    <source>
        <dbReference type="EMBL" id="POW14731.1"/>
    </source>
</evidence>
<sequence>MSPLCECGKQQGRSSDNQVDATVDINFG</sequence>
<dbReference type="AlphaFoldDB" id="A0A2S4VZ63"/>
<evidence type="ECO:0000313" key="2">
    <source>
        <dbReference type="EMBL" id="POW14727.1"/>
    </source>
</evidence>
<reference evidence="2 4" key="1">
    <citation type="submission" date="2017-12" db="EMBL/GenBank/DDBJ databases">
        <title>Gene loss provides genomic basis for host adaptation in cereal stripe rust fungi.</title>
        <authorList>
            <person name="Xia C."/>
        </authorList>
    </citation>
    <scope>NUCLEOTIDE SEQUENCE [LARGE SCALE GENOMIC DNA]</scope>
    <source>
        <strain evidence="2 4">93-210</strain>
    </source>
</reference>
<dbReference type="VEuPathDB" id="FungiDB:PSTT_02727"/>
<keyword evidence="4" id="KW-1185">Reference proteome</keyword>
<proteinExistence type="predicted"/>
<evidence type="ECO:0000313" key="4">
    <source>
        <dbReference type="Proteomes" id="UP000239156"/>
    </source>
</evidence>
<accession>A0A2S4VZ63</accession>
<feature type="compositionally biased region" description="Polar residues" evidence="1">
    <location>
        <begin position="11"/>
        <end position="20"/>
    </location>
</feature>
<comment type="caution">
    <text evidence="2">The sequence shown here is derived from an EMBL/GenBank/DDBJ whole genome shotgun (WGS) entry which is preliminary data.</text>
</comment>
<evidence type="ECO:0000256" key="1">
    <source>
        <dbReference type="SAM" id="MobiDB-lite"/>
    </source>
</evidence>
<dbReference type="Proteomes" id="UP000239156">
    <property type="component" value="Unassembled WGS sequence"/>
</dbReference>
<dbReference type="EMBL" id="PKSL01000016">
    <property type="protein sequence ID" value="POW14731.1"/>
    <property type="molecule type" value="Genomic_DNA"/>
</dbReference>